<gene>
    <name evidence="1" type="ORF">C9I88_15195</name>
</gene>
<organism evidence="1 2">
    <name type="scientific">Photobacterium iliopiscarium</name>
    <dbReference type="NCBI Taxonomy" id="56192"/>
    <lineage>
        <taxon>Bacteria</taxon>
        <taxon>Pseudomonadati</taxon>
        <taxon>Pseudomonadota</taxon>
        <taxon>Gammaproteobacteria</taxon>
        <taxon>Vibrionales</taxon>
        <taxon>Vibrionaceae</taxon>
        <taxon>Photobacterium</taxon>
    </lineage>
</organism>
<dbReference type="RefSeq" id="WP_107237728.1">
    <property type="nucleotide sequence ID" value="NZ_PYLW01000019.1"/>
</dbReference>
<sequence length="99" mass="10933">MIKIDYIFNDNLGEIELGLLTGFESKEYILESIGTSTLEDIIIEDVLQILNPDIDPTPIMVARVRGGDRGEPISPKSEAERLGFSKLVATIDDSKVIII</sequence>
<reference evidence="1 2" key="1">
    <citation type="submission" date="2018-01" db="EMBL/GenBank/DDBJ databases">
        <title>Whole genome sequencing of Histamine producing bacteria.</title>
        <authorList>
            <person name="Butler K."/>
        </authorList>
    </citation>
    <scope>NUCLEOTIDE SEQUENCE [LARGE SCALE GENOMIC DNA]</scope>
    <source>
        <strain evidence="1 2">NCIMB 13481</strain>
    </source>
</reference>
<dbReference type="AlphaFoldDB" id="A0A2T3MI92"/>
<dbReference type="Proteomes" id="UP000241954">
    <property type="component" value="Unassembled WGS sequence"/>
</dbReference>
<comment type="caution">
    <text evidence="1">The sequence shown here is derived from an EMBL/GenBank/DDBJ whole genome shotgun (WGS) entry which is preliminary data.</text>
</comment>
<protein>
    <submittedName>
        <fullName evidence="1">Uncharacterized protein</fullName>
    </submittedName>
</protein>
<name>A0A2T3MI92_9GAMM</name>
<evidence type="ECO:0000313" key="1">
    <source>
        <dbReference type="EMBL" id="PSV94256.1"/>
    </source>
</evidence>
<accession>A0A2T3MI92</accession>
<evidence type="ECO:0000313" key="2">
    <source>
        <dbReference type="Proteomes" id="UP000241954"/>
    </source>
</evidence>
<dbReference type="EMBL" id="PYLW01000019">
    <property type="protein sequence ID" value="PSV94256.1"/>
    <property type="molecule type" value="Genomic_DNA"/>
</dbReference>
<proteinExistence type="predicted"/>